<dbReference type="InterPro" id="IPR044878">
    <property type="entry name" value="UbiA_sf"/>
</dbReference>
<keyword evidence="8 9" id="KW-0472">Membrane</keyword>
<evidence type="ECO:0000256" key="6">
    <source>
        <dbReference type="ARBA" id="ARBA00022692"/>
    </source>
</evidence>
<dbReference type="EMBL" id="PIPT01000007">
    <property type="protein sequence ID" value="RUO46847.1"/>
    <property type="molecule type" value="Genomic_DNA"/>
</dbReference>
<evidence type="ECO:0000256" key="7">
    <source>
        <dbReference type="ARBA" id="ARBA00022989"/>
    </source>
</evidence>
<feature type="transmembrane region" description="Helical" evidence="9">
    <location>
        <begin position="218"/>
        <end position="236"/>
    </location>
</feature>
<keyword evidence="11" id="KW-1185">Reference proteome</keyword>
<name>A0A432XE67_9GAMM</name>
<protein>
    <submittedName>
        <fullName evidence="10">Prenyltransferase</fullName>
    </submittedName>
</protein>
<dbReference type="OrthoDB" id="3344514at2"/>
<dbReference type="GO" id="GO:0042371">
    <property type="term" value="P:vitamin K biosynthetic process"/>
    <property type="evidence" value="ECO:0007669"/>
    <property type="project" value="TreeGrafter"/>
</dbReference>
<evidence type="ECO:0000256" key="5">
    <source>
        <dbReference type="ARBA" id="ARBA00022679"/>
    </source>
</evidence>
<evidence type="ECO:0000313" key="10">
    <source>
        <dbReference type="EMBL" id="RUO46847.1"/>
    </source>
</evidence>
<dbReference type="CDD" id="cd13962">
    <property type="entry name" value="PT_UbiA_UBIAD1"/>
    <property type="match status" value="1"/>
</dbReference>
<feature type="transmembrane region" description="Helical" evidence="9">
    <location>
        <begin position="119"/>
        <end position="136"/>
    </location>
</feature>
<evidence type="ECO:0000256" key="1">
    <source>
        <dbReference type="ARBA" id="ARBA00004141"/>
    </source>
</evidence>
<evidence type="ECO:0000313" key="11">
    <source>
        <dbReference type="Proteomes" id="UP000286678"/>
    </source>
</evidence>
<evidence type="ECO:0000256" key="8">
    <source>
        <dbReference type="ARBA" id="ARBA00023136"/>
    </source>
</evidence>
<dbReference type="PIRSF" id="PIRSF005355">
    <property type="entry name" value="UBIAD1"/>
    <property type="match status" value="1"/>
</dbReference>
<dbReference type="Pfam" id="PF01040">
    <property type="entry name" value="UbiA"/>
    <property type="match status" value="1"/>
</dbReference>
<feature type="transmembrane region" description="Helical" evidence="9">
    <location>
        <begin position="273"/>
        <end position="294"/>
    </location>
</feature>
<feature type="transmembrane region" description="Helical" evidence="9">
    <location>
        <begin position="170"/>
        <end position="189"/>
    </location>
</feature>
<dbReference type="AlphaFoldDB" id="A0A432XE67"/>
<feature type="transmembrane region" description="Helical" evidence="9">
    <location>
        <begin position="143"/>
        <end position="164"/>
    </location>
</feature>
<evidence type="ECO:0000256" key="2">
    <source>
        <dbReference type="ARBA" id="ARBA00004863"/>
    </source>
</evidence>
<dbReference type="Proteomes" id="UP000286678">
    <property type="component" value="Unassembled WGS sequence"/>
</dbReference>
<evidence type="ECO:0000256" key="3">
    <source>
        <dbReference type="ARBA" id="ARBA00022428"/>
    </source>
</evidence>
<proteinExistence type="predicted"/>
<dbReference type="UniPathway" id="UPA00079"/>
<dbReference type="PANTHER" id="PTHR13929">
    <property type="entry name" value="1,4-DIHYDROXY-2-NAPHTHOATE OCTAPRENYLTRANSFERASE"/>
    <property type="match status" value="1"/>
</dbReference>
<dbReference type="InterPro" id="IPR000537">
    <property type="entry name" value="UbiA_prenyltransferase"/>
</dbReference>
<dbReference type="GO" id="GO:0004659">
    <property type="term" value="F:prenyltransferase activity"/>
    <property type="evidence" value="ECO:0007669"/>
    <property type="project" value="InterPro"/>
</dbReference>
<keyword evidence="6 9" id="KW-0812">Transmembrane</keyword>
<comment type="caution">
    <text evidence="10">The sequence shown here is derived from an EMBL/GenBank/DDBJ whole genome shotgun (WGS) entry which is preliminary data.</text>
</comment>
<evidence type="ECO:0000256" key="9">
    <source>
        <dbReference type="SAM" id="Phobius"/>
    </source>
</evidence>
<keyword evidence="5 10" id="KW-0808">Transferase</keyword>
<dbReference type="PANTHER" id="PTHR13929:SF0">
    <property type="entry name" value="UBIA PRENYLTRANSFERASE DOMAIN-CONTAINING PROTEIN 1"/>
    <property type="match status" value="1"/>
</dbReference>
<keyword evidence="3" id="KW-0474">Menaquinone biosynthesis</keyword>
<keyword evidence="4" id="KW-1003">Cell membrane</keyword>
<gene>
    <name evidence="10" type="ORF">CWE21_09585</name>
</gene>
<dbReference type="InterPro" id="IPR026046">
    <property type="entry name" value="UBIAD1"/>
</dbReference>
<sequence length="295" mass="31542">MLATLLKTTRPAFLLLTLVLIALAAALAVYHGQSITPHLVGMVLLGALCAHAGVNVLNEVHDAASGLDELTTRTPFSGGSGALQAHPEARRAAAIFGWLLIAVVVLLGCYFVSLRGWELLPLGLVGLVLVIAYTPLITRLPWLCLIAPGLGFGPIMLGGAYWVFTGTLTFSVFVVSLVPFLLVNNLLLLNQLPDVEADRQVQRNNVITAYGFRTANRIYRGFLVSAFLGLGALIAIEQLPPLVWISFATLPAAIWLYRGVLRTNTPLKLPPSLLAVNVILTLSIPALMAIALLLS</sequence>
<dbReference type="Gene3D" id="1.10.357.140">
    <property type="entry name" value="UbiA prenyltransferase"/>
    <property type="match status" value="1"/>
</dbReference>
<organism evidence="10 11">
    <name type="scientific">Pseudidiomarina aquimaris</name>
    <dbReference type="NCBI Taxonomy" id="641841"/>
    <lineage>
        <taxon>Bacteria</taxon>
        <taxon>Pseudomonadati</taxon>
        <taxon>Pseudomonadota</taxon>
        <taxon>Gammaproteobacteria</taxon>
        <taxon>Alteromonadales</taxon>
        <taxon>Idiomarinaceae</taxon>
        <taxon>Pseudidiomarina</taxon>
    </lineage>
</organism>
<evidence type="ECO:0000256" key="4">
    <source>
        <dbReference type="ARBA" id="ARBA00022475"/>
    </source>
</evidence>
<reference evidence="11" key="1">
    <citation type="journal article" date="2018" name="Front. Microbiol.">
        <title>Genome-Based Analysis Reveals the Taxonomy and Diversity of the Family Idiomarinaceae.</title>
        <authorList>
            <person name="Liu Y."/>
            <person name="Lai Q."/>
            <person name="Shao Z."/>
        </authorList>
    </citation>
    <scope>NUCLEOTIDE SEQUENCE [LARGE SCALE GENOMIC DNA]</scope>
    <source>
        <strain evidence="11">SW15</strain>
    </source>
</reference>
<dbReference type="GO" id="GO:0009234">
    <property type="term" value="P:menaquinone biosynthetic process"/>
    <property type="evidence" value="ECO:0007669"/>
    <property type="project" value="UniProtKB-UniPathway"/>
</dbReference>
<keyword evidence="7 9" id="KW-1133">Transmembrane helix</keyword>
<feature type="transmembrane region" description="Helical" evidence="9">
    <location>
        <begin position="92"/>
        <end position="113"/>
    </location>
</feature>
<accession>A0A432XE67</accession>
<feature type="transmembrane region" description="Helical" evidence="9">
    <location>
        <begin position="38"/>
        <end position="57"/>
    </location>
</feature>
<comment type="pathway">
    <text evidence="2">Quinol/quinone metabolism; menaquinone biosynthesis.</text>
</comment>
<feature type="transmembrane region" description="Helical" evidence="9">
    <location>
        <begin position="242"/>
        <end position="261"/>
    </location>
</feature>
<dbReference type="RefSeq" id="WP_126834224.1">
    <property type="nucleotide sequence ID" value="NZ_PIPT01000007.1"/>
</dbReference>
<dbReference type="GO" id="GO:0016020">
    <property type="term" value="C:membrane"/>
    <property type="evidence" value="ECO:0007669"/>
    <property type="project" value="UniProtKB-SubCell"/>
</dbReference>
<comment type="subcellular location">
    <subcellularLocation>
        <location evidence="1">Membrane</location>
        <topology evidence="1">Multi-pass membrane protein</topology>
    </subcellularLocation>
</comment>